<feature type="compositionally biased region" description="Acidic residues" evidence="1">
    <location>
        <begin position="178"/>
        <end position="187"/>
    </location>
</feature>
<protein>
    <submittedName>
        <fullName evidence="2">Uncharacterized protein</fullName>
    </submittedName>
</protein>
<reference evidence="2 3" key="1">
    <citation type="submission" date="2019-05" db="EMBL/GenBank/DDBJ databases">
        <title>Another draft genome of Portunus trituberculatus and its Hox gene families provides insights of decapod evolution.</title>
        <authorList>
            <person name="Jeong J.-H."/>
            <person name="Song I."/>
            <person name="Kim S."/>
            <person name="Choi T."/>
            <person name="Kim D."/>
            <person name="Ryu S."/>
            <person name="Kim W."/>
        </authorList>
    </citation>
    <scope>NUCLEOTIDE SEQUENCE [LARGE SCALE GENOMIC DNA]</scope>
    <source>
        <tissue evidence="2">Muscle</tissue>
    </source>
</reference>
<sequence length="310" mass="35731">MNTISLQKRQNCGTKMVEAATVRIIVMMMAIMGVIESNPMPNSMDHGFPNAHTNTTTTTTHARHGHLLHGMLGNVDSYVFDDVVEFLFQQLGEELPQARSHYDGEDYYPLPSEYSMRRDTDVLYSHHEIHRQQHHLPKHIHRSVRRWSGSPTAVPLLCVNRDDLVRENGERSNLDVDVNLDEDGNSDDDLRATEARKNEQNRKGNSRFKVTIKGEDQEDENGDGTYTYERRGILRKQTQEQNKEETNTETLDQDDMQEPKDKEGGRNFTMHISNDSFIGRLLSWGNWGLSLPSLRYNTNICPMLGRYIQR</sequence>
<proteinExistence type="predicted"/>
<feature type="compositionally biased region" description="Basic and acidic residues" evidence="1">
    <location>
        <begin position="228"/>
        <end position="246"/>
    </location>
</feature>
<comment type="caution">
    <text evidence="2">The sequence shown here is derived from an EMBL/GenBank/DDBJ whole genome shotgun (WGS) entry which is preliminary data.</text>
</comment>
<evidence type="ECO:0000313" key="2">
    <source>
        <dbReference type="EMBL" id="MPC75330.1"/>
    </source>
</evidence>
<evidence type="ECO:0000313" key="3">
    <source>
        <dbReference type="Proteomes" id="UP000324222"/>
    </source>
</evidence>
<dbReference type="AlphaFoldDB" id="A0A5B7HSA3"/>
<gene>
    <name evidence="2" type="ORF">E2C01_069716</name>
</gene>
<dbReference type="EMBL" id="VSRR010040858">
    <property type="protein sequence ID" value="MPC75330.1"/>
    <property type="molecule type" value="Genomic_DNA"/>
</dbReference>
<feature type="region of interest" description="Disordered" evidence="1">
    <location>
        <begin position="175"/>
        <end position="267"/>
    </location>
</feature>
<keyword evidence="3" id="KW-1185">Reference proteome</keyword>
<dbReference type="Proteomes" id="UP000324222">
    <property type="component" value="Unassembled WGS sequence"/>
</dbReference>
<accession>A0A5B7HSA3</accession>
<feature type="compositionally biased region" description="Basic and acidic residues" evidence="1">
    <location>
        <begin position="188"/>
        <end position="202"/>
    </location>
</feature>
<organism evidence="2 3">
    <name type="scientific">Portunus trituberculatus</name>
    <name type="common">Swimming crab</name>
    <name type="synonym">Neptunus trituberculatus</name>
    <dbReference type="NCBI Taxonomy" id="210409"/>
    <lineage>
        <taxon>Eukaryota</taxon>
        <taxon>Metazoa</taxon>
        <taxon>Ecdysozoa</taxon>
        <taxon>Arthropoda</taxon>
        <taxon>Crustacea</taxon>
        <taxon>Multicrustacea</taxon>
        <taxon>Malacostraca</taxon>
        <taxon>Eumalacostraca</taxon>
        <taxon>Eucarida</taxon>
        <taxon>Decapoda</taxon>
        <taxon>Pleocyemata</taxon>
        <taxon>Brachyura</taxon>
        <taxon>Eubrachyura</taxon>
        <taxon>Portunoidea</taxon>
        <taxon>Portunidae</taxon>
        <taxon>Portuninae</taxon>
        <taxon>Portunus</taxon>
    </lineage>
</organism>
<name>A0A5B7HSA3_PORTR</name>
<evidence type="ECO:0000256" key="1">
    <source>
        <dbReference type="SAM" id="MobiDB-lite"/>
    </source>
</evidence>